<dbReference type="PIRSF" id="PIRSF016521">
    <property type="entry name" value="Acyl-CoA_hydro"/>
    <property type="match status" value="1"/>
</dbReference>
<dbReference type="GeneTree" id="ENSGT01010000222336"/>
<dbReference type="InterPro" id="IPR029058">
    <property type="entry name" value="AB_hydrolase_fold"/>
</dbReference>
<dbReference type="InterPro" id="IPR016662">
    <property type="entry name" value="Acyl-CoA_thioEstase_long-chain"/>
</dbReference>
<evidence type="ECO:0000259" key="3">
    <source>
        <dbReference type="Pfam" id="PF08840"/>
    </source>
</evidence>
<evidence type="ECO:0000313" key="5">
    <source>
        <dbReference type="Proteomes" id="UP000265020"/>
    </source>
</evidence>
<dbReference type="OMA" id="FMSETRA"/>
<dbReference type="PANTHER" id="PTHR10824">
    <property type="entry name" value="ACYL-COENZYME A THIOESTERASE-RELATED"/>
    <property type="match status" value="1"/>
</dbReference>
<feature type="domain" description="Acyl-CoA thioester hydrolase/bile acid-CoA amino acid N-acetyltransferase" evidence="2">
    <location>
        <begin position="43"/>
        <end position="164"/>
    </location>
</feature>
<feature type="domain" description="BAAT/Acyl-CoA thioester hydrolase C-terminal" evidence="3">
    <location>
        <begin position="218"/>
        <end position="427"/>
    </location>
</feature>
<dbReference type="STRING" id="28743.ENSCVAP00000008676"/>
<dbReference type="AlphaFoldDB" id="A0A3Q2CSJ8"/>
<comment type="similarity">
    <text evidence="1">Belongs to the C/M/P thioester hydrolase family.</text>
</comment>
<organism evidence="4 5">
    <name type="scientific">Cyprinodon variegatus</name>
    <name type="common">Sheepshead minnow</name>
    <dbReference type="NCBI Taxonomy" id="28743"/>
    <lineage>
        <taxon>Eukaryota</taxon>
        <taxon>Metazoa</taxon>
        <taxon>Chordata</taxon>
        <taxon>Craniata</taxon>
        <taxon>Vertebrata</taxon>
        <taxon>Euteleostomi</taxon>
        <taxon>Actinopterygii</taxon>
        <taxon>Neopterygii</taxon>
        <taxon>Teleostei</taxon>
        <taxon>Neoteleostei</taxon>
        <taxon>Acanthomorphata</taxon>
        <taxon>Ovalentaria</taxon>
        <taxon>Atherinomorphae</taxon>
        <taxon>Cyprinodontiformes</taxon>
        <taxon>Cyprinodontidae</taxon>
        <taxon>Cyprinodon</taxon>
    </lineage>
</organism>
<dbReference type="Pfam" id="PF04775">
    <property type="entry name" value="Bile_Hydr_Trans"/>
    <property type="match status" value="1"/>
</dbReference>
<dbReference type="GO" id="GO:0006637">
    <property type="term" value="P:acyl-CoA metabolic process"/>
    <property type="evidence" value="ECO:0007669"/>
    <property type="project" value="InterPro"/>
</dbReference>
<name>A0A3Q2CSJ8_CYPVA</name>
<reference evidence="4" key="1">
    <citation type="submission" date="2025-08" db="UniProtKB">
        <authorList>
            <consortium name="Ensembl"/>
        </authorList>
    </citation>
    <scope>IDENTIFICATION</scope>
</reference>
<dbReference type="Gene3D" id="3.40.50.1820">
    <property type="entry name" value="alpha/beta hydrolase"/>
    <property type="match status" value="1"/>
</dbReference>
<dbReference type="Ensembl" id="ENSCVAT00000001216.1">
    <property type="protein sequence ID" value="ENSCVAP00000008676.1"/>
    <property type="gene ID" value="ENSCVAG00000010532.1"/>
</dbReference>
<proteinExistence type="inferred from homology"/>
<accession>A0A3Q2CSJ8</accession>
<evidence type="ECO:0000313" key="4">
    <source>
        <dbReference type="Ensembl" id="ENSCVAP00000008676.1"/>
    </source>
</evidence>
<dbReference type="InterPro" id="IPR014940">
    <property type="entry name" value="BAAT_C"/>
</dbReference>
<dbReference type="PANTHER" id="PTHR10824:SF17">
    <property type="entry name" value="ACYL-COENZYME A THIOESTERASE 6"/>
    <property type="match status" value="1"/>
</dbReference>
<dbReference type="InterPro" id="IPR042490">
    <property type="entry name" value="Thio_Ohase/BAAT_N"/>
</dbReference>
<evidence type="ECO:0000259" key="2">
    <source>
        <dbReference type="Pfam" id="PF04775"/>
    </source>
</evidence>
<dbReference type="Pfam" id="PF08840">
    <property type="entry name" value="BAAT_C"/>
    <property type="match status" value="1"/>
</dbReference>
<dbReference type="InterPro" id="IPR006862">
    <property type="entry name" value="Thio_Ohase/aa_AcTrfase"/>
</dbReference>
<dbReference type="Gene3D" id="2.60.40.2240">
    <property type="entry name" value="Acyl-CoA thioester hydrolase/BAAT N-terminal domain"/>
    <property type="match status" value="1"/>
</dbReference>
<dbReference type="FunFam" id="3.40.50.1820:FF:000024">
    <property type="entry name" value="acyl-coenzyme A thioesterase 4"/>
    <property type="match status" value="1"/>
</dbReference>
<dbReference type="GO" id="GO:0047617">
    <property type="term" value="F:fatty acyl-CoA hydrolase activity"/>
    <property type="evidence" value="ECO:0007669"/>
    <property type="project" value="TreeGrafter"/>
</dbReference>
<dbReference type="Proteomes" id="UP000265020">
    <property type="component" value="Unassembled WGS sequence"/>
</dbReference>
<evidence type="ECO:0000256" key="1">
    <source>
        <dbReference type="ARBA" id="ARBA00006538"/>
    </source>
</evidence>
<dbReference type="SUPFAM" id="SSF53474">
    <property type="entry name" value="alpha/beta-Hydrolases"/>
    <property type="match status" value="1"/>
</dbReference>
<protein>
    <submittedName>
        <fullName evidence="4">Acyl-coenzyme A thioesterase 1-like</fullName>
    </submittedName>
</protein>
<sequence length="436" mass="48444">MCPPFNFEHLPLQWSLHVSYQRVRSSAVPVRLRLLPSARCLFDEPVVLKIAGLRSKQVVTIRASTTDERGLEFTSSANYRADGCGEIDLSRDPSVGGSYLGVEPMGLFWSMKSQILHKDFRKTRAVDPIKVNFSIHEEKGKMLAEVTNERFLMGDGVSRLPVKEGNIDGVLFTPPGKGPFPAVLDLYAYRSEKRACLLANKGFVTLSVPVNIDSQKPIHLDHFEDAVDFLQRLPKVDGKGVGILSKSKGGEVALSLSAFVRGVKAVVWINGCSANTGLPLYYKKKQILPALMFDHKKTFSTNSGAVISKYAMHDPLKAENRDCLVPIEQAGGNFLFVASGEHLISDRKAYMDNMVERLRHHGKDNFETLSYPQAGHYLEPPYGPFCRSSLNVILGGPALWGGKPRSHAAAEVHLWREIQKFFRSHLTCETAPIKPE</sequence>
<dbReference type="GO" id="GO:0006631">
    <property type="term" value="P:fatty acid metabolic process"/>
    <property type="evidence" value="ECO:0007669"/>
    <property type="project" value="TreeGrafter"/>
</dbReference>
<reference evidence="4" key="2">
    <citation type="submission" date="2025-09" db="UniProtKB">
        <authorList>
            <consortium name="Ensembl"/>
        </authorList>
    </citation>
    <scope>IDENTIFICATION</scope>
</reference>
<keyword evidence="5" id="KW-1185">Reference proteome</keyword>